<dbReference type="PROSITE" id="PS51279">
    <property type="entry name" value="BCNT_C"/>
    <property type="match status" value="1"/>
</dbReference>
<dbReference type="Pfam" id="PF07572">
    <property type="entry name" value="BCNT"/>
    <property type="match status" value="1"/>
</dbReference>
<feature type="compositionally biased region" description="Acidic residues" evidence="3">
    <location>
        <begin position="13"/>
        <end position="33"/>
    </location>
</feature>
<name>A0A2R5L999_9ACAR</name>
<dbReference type="InterPro" id="IPR027124">
    <property type="entry name" value="Swc5/CFDP1/2"/>
</dbReference>
<feature type="compositionally biased region" description="Basic and acidic residues" evidence="3">
    <location>
        <begin position="176"/>
        <end position="199"/>
    </location>
</feature>
<dbReference type="EMBL" id="GGLE01001946">
    <property type="protein sequence ID" value="MBY06072.1"/>
    <property type="molecule type" value="Transcribed_RNA"/>
</dbReference>
<evidence type="ECO:0000259" key="4">
    <source>
        <dbReference type="PROSITE" id="PS51279"/>
    </source>
</evidence>
<dbReference type="InterPro" id="IPR011421">
    <property type="entry name" value="BCNT-C"/>
</dbReference>
<feature type="region of interest" description="Disordered" evidence="3">
    <location>
        <begin position="1"/>
        <end position="59"/>
    </location>
</feature>
<dbReference type="PANTHER" id="PTHR48407">
    <property type="entry name" value="CRANIOFACIAL DEVELOPMENT PROTEIN 1"/>
    <property type="match status" value="1"/>
</dbReference>
<organism evidence="5">
    <name type="scientific">Ornithodoros turicata</name>
    <dbReference type="NCBI Taxonomy" id="34597"/>
    <lineage>
        <taxon>Eukaryota</taxon>
        <taxon>Metazoa</taxon>
        <taxon>Ecdysozoa</taxon>
        <taxon>Arthropoda</taxon>
        <taxon>Chelicerata</taxon>
        <taxon>Arachnida</taxon>
        <taxon>Acari</taxon>
        <taxon>Parasitiformes</taxon>
        <taxon>Ixodida</taxon>
        <taxon>Ixodoidea</taxon>
        <taxon>Argasidae</taxon>
        <taxon>Ornithodorinae</taxon>
        <taxon>Ornithodoros</taxon>
    </lineage>
</organism>
<sequence>MSTFDLVGAGDSSDSEDDVDYVPSAEESEDSVSGDDHEQASDAESGSQNRKAKRKQEGFIAARKRKGGIRIEGKDGLLAEEVCDVKDPAAEGDAEVKQVSKEDEKKKADLLWSDFLKDVDPIPKRKTMPPTPSSRVPEGTSAVLAPQSLQERNVKVKITEVFEFAGESVVVDKEVAADSNEAKEFARKQEQRTAEEESVPRASTKRVGGAGSVLGQLMNKKQKISTLEKSKLDWNTYKQAEGIEGELSTHNRGKDGYLEKQAFLQRADLRQFEIEKNMRAKNRLNHLI</sequence>
<evidence type="ECO:0000313" key="5">
    <source>
        <dbReference type="EMBL" id="MBY06072.1"/>
    </source>
</evidence>
<evidence type="ECO:0000256" key="1">
    <source>
        <dbReference type="ARBA" id="ARBA00019033"/>
    </source>
</evidence>
<dbReference type="AlphaFoldDB" id="A0A2R5L999"/>
<reference evidence="5" key="1">
    <citation type="submission" date="2018-03" db="EMBL/GenBank/DDBJ databases">
        <title>The relapsing fever spirochete Borrelia turicatae persists in the highly oxidative environment of its soft-bodied tick vector.</title>
        <authorList>
            <person name="Bourret T.J."/>
            <person name="Boyle W.K."/>
            <person name="Valenzuela J.G."/>
            <person name="Oliveira F."/>
            <person name="Lopez J.E."/>
        </authorList>
    </citation>
    <scope>NUCLEOTIDE SEQUENCE</scope>
    <source>
        <strain evidence="5">Kansas strain/isolate</strain>
        <tissue evidence="5">Salivary glands</tissue>
    </source>
</reference>
<evidence type="ECO:0000256" key="2">
    <source>
        <dbReference type="ARBA" id="ARBA00030244"/>
    </source>
</evidence>
<dbReference type="PANTHER" id="PTHR48407:SF1">
    <property type="entry name" value="CRANIOFACIAL DEVELOPMENT PROTEIN 1"/>
    <property type="match status" value="1"/>
</dbReference>
<feature type="region of interest" description="Disordered" evidence="3">
    <location>
        <begin position="120"/>
        <end position="145"/>
    </location>
</feature>
<dbReference type="GO" id="GO:0000812">
    <property type="term" value="C:Swr1 complex"/>
    <property type="evidence" value="ECO:0007669"/>
    <property type="project" value="TreeGrafter"/>
</dbReference>
<feature type="domain" description="BCNT-C" evidence="4">
    <location>
        <begin position="204"/>
        <end position="285"/>
    </location>
</feature>
<protein>
    <recommendedName>
        <fullName evidence="1">Craniofacial development protein 1</fullName>
    </recommendedName>
    <alternativeName>
        <fullName evidence="2">Bucentaur</fullName>
    </alternativeName>
</protein>
<feature type="region of interest" description="Disordered" evidence="3">
    <location>
        <begin position="176"/>
        <end position="214"/>
    </location>
</feature>
<evidence type="ECO:0000256" key="3">
    <source>
        <dbReference type="SAM" id="MobiDB-lite"/>
    </source>
</evidence>
<accession>A0A2R5L999</accession>
<proteinExistence type="predicted"/>